<keyword evidence="1 4" id="KW-0489">Methyltransferase</keyword>
<dbReference type="Gene3D" id="3.40.50.150">
    <property type="entry name" value="Vaccinia Virus protein VP39"/>
    <property type="match status" value="1"/>
</dbReference>
<dbReference type="GO" id="GO:0070475">
    <property type="term" value="P:rRNA base methylation"/>
    <property type="evidence" value="ECO:0007669"/>
    <property type="project" value="TreeGrafter"/>
</dbReference>
<dbReference type="Pfam" id="PF01938">
    <property type="entry name" value="TRAM"/>
    <property type="match status" value="1"/>
</dbReference>
<dbReference type="CDD" id="cd02440">
    <property type="entry name" value="AdoMet_MTases"/>
    <property type="match status" value="1"/>
</dbReference>
<dbReference type="InterPro" id="IPR029063">
    <property type="entry name" value="SAM-dependent_MTases_sf"/>
</dbReference>
<dbReference type="FunFam" id="3.40.50.150:FF:000009">
    <property type="entry name" value="23S rRNA (Uracil(1939)-C(5))-methyltransferase RlmD"/>
    <property type="match status" value="1"/>
</dbReference>
<dbReference type="Gene3D" id="2.40.50.140">
    <property type="entry name" value="Nucleic acid-binding proteins"/>
    <property type="match status" value="1"/>
</dbReference>
<dbReference type="InterPro" id="IPR002792">
    <property type="entry name" value="TRAM_dom"/>
</dbReference>
<dbReference type="OrthoDB" id="9804590at2"/>
<dbReference type="InterPro" id="IPR010280">
    <property type="entry name" value="U5_MeTrfase_fam"/>
</dbReference>
<feature type="active site" description="Nucleophile" evidence="4">
    <location>
        <position position="413"/>
    </location>
</feature>
<feature type="active site" evidence="5">
    <location>
        <position position="413"/>
    </location>
</feature>
<proteinExistence type="inferred from homology"/>
<comment type="similarity">
    <text evidence="4">Belongs to the class I-like SAM-binding methyltransferase superfamily. RNA M5U methyltransferase family.</text>
</comment>
<comment type="caution">
    <text evidence="7">The sequence shown here is derived from an EMBL/GenBank/DDBJ whole genome shotgun (WGS) entry which is preliminary data.</text>
</comment>
<dbReference type="NCBIfam" id="TIGR00479">
    <property type="entry name" value="rumA"/>
    <property type="match status" value="1"/>
</dbReference>
<evidence type="ECO:0000256" key="3">
    <source>
        <dbReference type="ARBA" id="ARBA00022691"/>
    </source>
</evidence>
<evidence type="ECO:0000256" key="2">
    <source>
        <dbReference type="ARBA" id="ARBA00022679"/>
    </source>
</evidence>
<evidence type="ECO:0000256" key="5">
    <source>
        <dbReference type="PROSITE-ProRule" id="PRU10015"/>
    </source>
</evidence>
<evidence type="ECO:0000313" key="8">
    <source>
        <dbReference type="Proteomes" id="UP000192477"/>
    </source>
</evidence>
<dbReference type="Pfam" id="PF05958">
    <property type="entry name" value="tRNA_U5-meth_tr"/>
    <property type="match status" value="1"/>
</dbReference>
<feature type="binding site" evidence="4">
    <location>
        <position position="338"/>
    </location>
    <ligand>
        <name>S-adenosyl-L-methionine</name>
        <dbReference type="ChEBI" id="CHEBI:59789"/>
    </ligand>
</feature>
<evidence type="ECO:0000256" key="1">
    <source>
        <dbReference type="ARBA" id="ARBA00022603"/>
    </source>
</evidence>
<dbReference type="EMBL" id="MJEA01000001">
    <property type="protein sequence ID" value="OQO71579.1"/>
    <property type="molecule type" value="Genomic_DNA"/>
</dbReference>
<gene>
    <name evidence="7" type="ORF">BH747_01750</name>
</gene>
<feature type="binding site" evidence="4">
    <location>
        <position position="317"/>
    </location>
    <ligand>
        <name>S-adenosyl-L-methionine</name>
        <dbReference type="ChEBI" id="CHEBI:59789"/>
    </ligand>
</feature>
<dbReference type="InterPro" id="IPR030391">
    <property type="entry name" value="MeTrfase_TrmA_CS"/>
</dbReference>
<feature type="binding site" evidence="4">
    <location>
        <position position="386"/>
    </location>
    <ligand>
        <name>S-adenosyl-L-methionine</name>
        <dbReference type="ChEBI" id="CHEBI:59789"/>
    </ligand>
</feature>
<keyword evidence="3 4" id="KW-0949">S-adenosyl-L-methionine</keyword>
<sequence length="457" mass="52171">MKEKQFVKKNERYTLDIIDLSYEGMGVAKVDGYPLFIENALPGERVEVLVLKAGNKFGYAKVEKWLTESPDRQPLKDNRLLRTGIAPLAHLNYEKQLEFKQKQVKNVMNKIAKMPDVEILPTIGMENPVGYRNKAQIPVRRIDGRLATGFYKKNSHDLVEIEDYYIQDPAIDEAIQCVREILQRFQVRGYNEAKNEGQIRHIIIRRGHYSHEMMVVLVTRKEKFFKGKEIAAVIHEEIPEVVSVVQNINEEKTNVILGDKEKVLFGRSYIEDQLLGNTYRISSKSFYQVNTEQTEKLYQTAIEFADLKKEDVVIDAYSGIGTIGLSLADQVKQVYGMELIPEAIEDAQFNALTNKIENAHYEVGKAEIVMKKWQEKGIKPSVIVVDPPRKGLDSHFIESTVGMSPEKIIYISCNPATFARDAKLFADSGYKVRKVQPVDLFPQTHHVELVALITPKA</sequence>
<dbReference type="InterPro" id="IPR012340">
    <property type="entry name" value="NA-bd_OB-fold"/>
</dbReference>
<feature type="domain" description="TRAM" evidence="6">
    <location>
        <begin position="4"/>
        <end position="64"/>
    </location>
</feature>
<keyword evidence="2 4" id="KW-0808">Transferase</keyword>
<dbReference type="Proteomes" id="UP000192477">
    <property type="component" value="Unassembled WGS sequence"/>
</dbReference>
<evidence type="ECO:0000259" key="6">
    <source>
        <dbReference type="PROSITE" id="PS50926"/>
    </source>
</evidence>
<dbReference type="AlphaFoldDB" id="A0A1V8YG29"/>
<dbReference type="PROSITE" id="PS01230">
    <property type="entry name" value="TRMA_1"/>
    <property type="match status" value="1"/>
</dbReference>
<dbReference type="GO" id="GO:0070041">
    <property type="term" value="F:rRNA (uridine-C5-)-methyltransferase activity"/>
    <property type="evidence" value="ECO:0007669"/>
    <property type="project" value="TreeGrafter"/>
</dbReference>
<organism evidence="7 8">
    <name type="scientific">Enterococcus villorum</name>
    <dbReference type="NCBI Taxonomy" id="112904"/>
    <lineage>
        <taxon>Bacteria</taxon>
        <taxon>Bacillati</taxon>
        <taxon>Bacillota</taxon>
        <taxon>Bacilli</taxon>
        <taxon>Lactobacillales</taxon>
        <taxon>Enterococcaceae</taxon>
        <taxon>Enterococcus</taxon>
    </lineage>
</organism>
<dbReference type="PROSITE" id="PS50926">
    <property type="entry name" value="TRAM"/>
    <property type="match status" value="1"/>
</dbReference>
<evidence type="ECO:0000256" key="4">
    <source>
        <dbReference type="PROSITE-ProRule" id="PRU01024"/>
    </source>
</evidence>
<dbReference type="SUPFAM" id="SSF53335">
    <property type="entry name" value="S-adenosyl-L-methionine-dependent methyltransferases"/>
    <property type="match status" value="1"/>
</dbReference>
<dbReference type="SUPFAM" id="SSF50249">
    <property type="entry name" value="Nucleic acid-binding proteins"/>
    <property type="match status" value="1"/>
</dbReference>
<dbReference type="PROSITE" id="PS51687">
    <property type="entry name" value="SAM_MT_RNA_M5U"/>
    <property type="match status" value="1"/>
</dbReference>
<dbReference type="FunFam" id="2.40.50.1070:FF:000003">
    <property type="entry name" value="23S rRNA (Uracil-5-)-methyltransferase RumA"/>
    <property type="match status" value="1"/>
</dbReference>
<dbReference type="PANTHER" id="PTHR11061:SF30">
    <property type="entry name" value="TRNA (URACIL(54)-C(5))-METHYLTRANSFERASE"/>
    <property type="match status" value="1"/>
</dbReference>
<dbReference type="PANTHER" id="PTHR11061">
    <property type="entry name" value="RNA M5U METHYLTRANSFERASE"/>
    <property type="match status" value="1"/>
</dbReference>
<dbReference type="InterPro" id="IPR030390">
    <property type="entry name" value="MeTrfase_TrmA_AS"/>
</dbReference>
<feature type="binding site" evidence="4">
    <location>
        <position position="288"/>
    </location>
    <ligand>
        <name>S-adenosyl-L-methionine</name>
        <dbReference type="ChEBI" id="CHEBI:59789"/>
    </ligand>
</feature>
<dbReference type="PROSITE" id="PS01231">
    <property type="entry name" value="TRMA_2"/>
    <property type="match status" value="1"/>
</dbReference>
<dbReference type="RefSeq" id="WP_081181841.1">
    <property type="nucleotide sequence ID" value="NZ_MJEA01000001.1"/>
</dbReference>
<evidence type="ECO:0000313" key="7">
    <source>
        <dbReference type="EMBL" id="OQO71579.1"/>
    </source>
</evidence>
<dbReference type="STRING" id="112904.BH747_01750"/>
<accession>A0A1V8YG29</accession>
<name>A0A1V8YG29_9ENTE</name>
<dbReference type="Gene3D" id="2.40.50.1070">
    <property type="match status" value="1"/>
</dbReference>
<reference evidence="7 8" key="1">
    <citation type="journal article" date="2017" name="BMC Microbiol.">
        <title>Comparative genomics of Enterococcus spp. isolated from bovine feces.</title>
        <authorList>
            <person name="Beukers A.G."/>
            <person name="Zaheer R."/>
            <person name="Goji N."/>
            <person name="Amoako K.K."/>
            <person name="Chaves A.V."/>
            <person name="Ward M.P."/>
            <person name="McAllister T.A."/>
        </authorList>
    </citation>
    <scope>NUCLEOTIDE SEQUENCE [LARGE SCALE GENOMIC DNA]</scope>
    <source>
        <strain evidence="7 8">F1129D 143</strain>
    </source>
</reference>
<protein>
    <submittedName>
        <fullName evidence="7">23S rRNA (Uracil-5-)-methyltransferase RumA</fullName>
    </submittedName>
</protein>